<evidence type="ECO:0000313" key="1">
    <source>
        <dbReference type="EMBL" id="OWM86700.1"/>
    </source>
</evidence>
<dbReference type="PANTHER" id="PTHR31170:SF25">
    <property type="entry name" value="BNAA09G04570D PROTEIN"/>
    <property type="match status" value="1"/>
</dbReference>
<name>A0A218XPD5_PUNGR</name>
<gene>
    <name evidence="1" type="ORF">CDL15_Pgr015736</name>
</gene>
<comment type="caution">
    <text evidence="1">The sequence shown here is derived from an EMBL/GenBank/DDBJ whole genome shotgun (WGS) entry which is preliminary data.</text>
</comment>
<dbReference type="InterPro" id="IPR004158">
    <property type="entry name" value="DUF247_pln"/>
</dbReference>
<dbReference type="EMBL" id="MTKT01001080">
    <property type="protein sequence ID" value="OWM86700.1"/>
    <property type="molecule type" value="Genomic_DNA"/>
</dbReference>
<reference evidence="2" key="1">
    <citation type="journal article" date="2017" name="Plant J.">
        <title>The pomegranate (Punica granatum L.) genome and the genomics of punicalagin biosynthesis.</title>
        <authorList>
            <person name="Qin G."/>
            <person name="Xu C."/>
            <person name="Ming R."/>
            <person name="Tang H."/>
            <person name="Guyot R."/>
            <person name="Kramer E.M."/>
            <person name="Hu Y."/>
            <person name="Yi X."/>
            <person name="Qi Y."/>
            <person name="Xu X."/>
            <person name="Gao Z."/>
            <person name="Pan H."/>
            <person name="Jian J."/>
            <person name="Tian Y."/>
            <person name="Yue Z."/>
            <person name="Xu Y."/>
        </authorList>
    </citation>
    <scope>NUCLEOTIDE SEQUENCE [LARGE SCALE GENOMIC DNA]</scope>
    <source>
        <strain evidence="2">cv. Dabenzi</strain>
    </source>
</reference>
<organism evidence="1 2">
    <name type="scientific">Punica granatum</name>
    <name type="common">Pomegranate</name>
    <dbReference type="NCBI Taxonomy" id="22663"/>
    <lineage>
        <taxon>Eukaryota</taxon>
        <taxon>Viridiplantae</taxon>
        <taxon>Streptophyta</taxon>
        <taxon>Embryophyta</taxon>
        <taxon>Tracheophyta</taxon>
        <taxon>Spermatophyta</taxon>
        <taxon>Magnoliopsida</taxon>
        <taxon>eudicotyledons</taxon>
        <taxon>Gunneridae</taxon>
        <taxon>Pentapetalae</taxon>
        <taxon>rosids</taxon>
        <taxon>malvids</taxon>
        <taxon>Myrtales</taxon>
        <taxon>Lythraceae</taxon>
        <taxon>Punica</taxon>
    </lineage>
</organism>
<dbReference type="PANTHER" id="PTHR31170">
    <property type="entry name" value="BNAC04G53230D PROTEIN"/>
    <property type="match status" value="1"/>
</dbReference>
<protein>
    <submittedName>
        <fullName evidence="1">Uncharacterized protein</fullName>
    </submittedName>
</protein>
<dbReference type="Pfam" id="PF03140">
    <property type="entry name" value="DUF247"/>
    <property type="match status" value="1"/>
</dbReference>
<sequence>MVMVHAAFLAELLMKDITQSYDVGSCRIFGGPGMKTDVLGDLILLENQLTLFILEDIFNSTIKPQPKNHKIDIISLVCKFIDYRTDIGAVGYDHQRVQGSNPVHFLD</sequence>
<proteinExistence type="predicted"/>
<evidence type="ECO:0000313" key="2">
    <source>
        <dbReference type="Proteomes" id="UP000197138"/>
    </source>
</evidence>
<accession>A0A218XPD5</accession>
<dbReference type="Proteomes" id="UP000197138">
    <property type="component" value="Unassembled WGS sequence"/>
</dbReference>
<dbReference type="AlphaFoldDB" id="A0A218XPD5"/>